<evidence type="ECO:0000256" key="8">
    <source>
        <dbReference type="NCBIfam" id="TIGR00445"/>
    </source>
</evidence>
<feature type="transmembrane region" description="Helical" evidence="7">
    <location>
        <begin position="304"/>
        <end position="323"/>
    </location>
</feature>
<feature type="transmembrane region" description="Helical" evidence="7">
    <location>
        <begin position="179"/>
        <end position="198"/>
    </location>
</feature>
<keyword evidence="11" id="KW-1185">Reference proteome</keyword>
<evidence type="ECO:0000313" key="11">
    <source>
        <dbReference type="Proteomes" id="UP000681035"/>
    </source>
</evidence>
<dbReference type="Pfam" id="PF00953">
    <property type="entry name" value="Glycos_transf_4"/>
    <property type="match status" value="1"/>
</dbReference>
<keyword evidence="7" id="KW-0573">Peptidoglycan synthesis</keyword>
<dbReference type="PROSITE" id="PS01348">
    <property type="entry name" value="MRAY_2"/>
    <property type="match status" value="1"/>
</dbReference>
<keyword evidence="3 7" id="KW-0808">Transferase</keyword>
<dbReference type="InterPro" id="IPR000715">
    <property type="entry name" value="Glycosyl_transferase_4"/>
</dbReference>
<evidence type="ECO:0000256" key="6">
    <source>
        <dbReference type="ARBA" id="ARBA00023136"/>
    </source>
</evidence>
<keyword evidence="4 7" id="KW-0812">Transmembrane</keyword>
<keyword evidence="7" id="KW-0133">Cell shape</keyword>
<keyword evidence="7 9" id="KW-0460">Magnesium</keyword>
<feature type="transmembrane region" description="Helical" evidence="7">
    <location>
        <begin position="254"/>
        <end position="276"/>
    </location>
</feature>
<dbReference type="GO" id="GO:0046872">
    <property type="term" value="F:metal ion binding"/>
    <property type="evidence" value="ECO:0007669"/>
    <property type="project" value="UniProtKB-KW"/>
</dbReference>
<feature type="binding site" evidence="9">
    <location>
        <position position="171"/>
    </location>
    <ligand>
        <name>Mg(2+)</name>
        <dbReference type="ChEBI" id="CHEBI:18420"/>
    </ligand>
</feature>
<dbReference type="RefSeq" id="WP_213541607.1">
    <property type="nucleotide sequence ID" value="NZ_AP023418.1"/>
</dbReference>
<keyword evidence="7" id="KW-0961">Cell wall biogenesis/degradation</keyword>
<protein>
    <recommendedName>
        <fullName evidence="7 8">Phospho-N-acetylmuramoyl-pentapeptide-transferase</fullName>
        <ecNumber evidence="7 8">2.7.8.13</ecNumber>
    </recommendedName>
    <alternativeName>
        <fullName evidence="7">UDP-MurNAc-pentapeptide phosphotransferase</fullName>
    </alternativeName>
</protein>
<dbReference type="UniPathway" id="UPA00219"/>
<dbReference type="GO" id="GO:0008360">
    <property type="term" value="P:regulation of cell shape"/>
    <property type="evidence" value="ECO:0007669"/>
    <property type="project" value="UniProtKB-KW"/>
</dbReference>
<evidence type="ECO:0000256" key="7">
    <source>
        <dbReference type="HAMAP-Rule" id="MF_00038"/>
    </source>
</evidence>
<dbReference type="EC" id="2.7.8.13" evidence="7 8"/>
<evidence type="ECO:0000256" key="3">
    <source>
        <dbReference type="ARBA" id="ARBA00022679"/>
    </source>
</evidence>
<keyword evidence="7" id="KW-1003">Cell membrane</keyword>
<sequence length="329" mass="35940">MYIILAGVISLIVTLIAGKLLIPALVKLKAGQSIKEIGPTWHMTKQGTPTMGGLMFIIGIGVAILAAGWPEMLEGRFTHLYVYAFALVFGVIGYIDDYQKVKHHQNTGLTAPQKFILQLAAAVAFLCLMRYEGMLSPNLYIPFFNTHIVMNWVVYMIFAAFVIVGTVNAVNITDGLDGLSSSVTLPVALFFAVMGAVWGGFTQLGVFAGAMFGGLLGFLYYNHYPAKVFMGDTGSLFLGGAIAALAFAYDMPLILLLVGFVYLCETLSDIIQVAYFKATHGKRIFKMAPLHHHFEMCGWNEKKIVAVFTAVSALMCLLAYWGVADRFSL</sequence>
<dbReference type="AlphaFoldDB" id="A0A810Q5N8"/>
<comment type="function">
    <text evidence="7">Catalyzes the initial step of the lipid cycle reactions in the biosynthesis of the cell wall peptidoglycan: transfers peptidoglycan precursor phospho-MurNAc-pentapeptide from UDP-MurNAc-pentapeptide onto the lipid carrier undecaprenyl phosphate, yielding undecaprenyl-pyrophosphoryl-MurNAc-pentapeptide, known as lipid I.</text>
</comment>
<evidence type="ECO:0000256" key="1">
    <source>
        <dbReference type="ARBA" id="ARBA00004141"/>
    </source>
</evidence>
<dbReference type="GO" id="GO:0009252">
    <property type="term" value="P:peptidoglycan biosynthetic process"/>
    <property type="evidence" value="ECO:0007669"/>
    <property type="project" value="UniProtKB-UniRule"/>
</dbReference>
<dbReference type="KEGG" id="vcop:MM50RIKEN_05040"/>
<reference evidence="10" key="1">
    <citation type="submission" date="2020-09" db="EMBL/GenBank/DDBJ databases">
        <title>New species isolated from human feces.</title>
        <authorList>
            <person name="Kitahara M."/>
            <person name="Shigeno Y."/>
            <person name="Shime M."/>
            <person name="Matsumoto Y."/>
            <person name="Nakamura S."/>
            <person name="Motooka D."/>
            <person name="Fukuoka S."/>
            <person name="Nishikawa H."/>
            <person name="Benno Y."/>
        </authorList>
    </citation>
    <scope>NUCLEOTIDE SEQUENCE</scope>
    <source>
        <strain evidence="10">MM50</strain>
    </source>
</reference>
<evidence type="ECO:0000256" key="4">
    <source>
        <dbReference type="ARBA" id="ARBA00022692"/>
    </source>
</evidence>
<gene>
    <name evidence="7 10" type="primary">mraY</name>
    <name evidence="10" type="ORF">MM50RIKEN_05040</name>
</gene>
<evidence type="ECO:0000313" key="10">
    <source>
        <dbReference type="EMBL" id="BCK80741.1"/>
    </source>
</evidence>
<feature type="transmembrane region" description="Helical" evidence="7">
    <location>
        <begin position="204"/>
        <end position="221"/>
    </location>
</feature>
<feature type="transmembrane region" description="Helical" evidence="7">
    <location>
        <begin position="6"/>
        <end position="26"/>
    </location>
</feature>
<dbReference type="CDD" id="cd06852">
    <property type="entry name" value="GT_MraY"/>
    <property type="match status" value="1"/>
</dbReference>
<dbReference type="GO" id="GO:0008963">
    <property type="term" value="F:phospho-N-acetylmuramoyl-pentapeptide-transferase activity"/>
    <property type="evidence" value="ECO:0007669"/>
    <property type="project" value="UniProtKB-UniRule"/>
</dbReference>
<dbReference type="Pfam" id="PF10555">
    <property type="entry name" value="MraY_sig1"/>
    <property type="match status" value="1"/>
</dbReference>
<feature type="transmembrane region" description="Helical" evidence="7">
    <location>
        <begin position="115"/>
        <end position="132"/>
    </location>
</feature>
<name>A0A810Q5N8_9FIRM</name>
<comment type="subcellular location">
    <subcellularLocation>
        <location evidence="7">Cell membrane</location>
        <topology evidence="7">Multi-pass membrane protein</topology>
    </subcellularLocation>
    <subcellularLocation>
        <location evidence="1">Membrane</location>
        <topology evidence="1">Multi-pass membrane protein</topology>
    </subcellularLocation>
</comment>
<dbReference type="NCBIfam" id="TIGR00445">
    <property type="entry name" value="mraY"/>
    <property type="match status" value="1"/>
</dbReference>
<keyword evidence="7" id="KW-0131">Cell cycle</keyword>
<dbReference type="PANTHER" id="PTHR22926:SF5">
    <property type="entry name" value="PHOSPHO-N-ACETYLMURAMOYL-PENTAPEPTIDE-TRANSFERASE HOMOLOG"/>
    <property type="match status" value="1"/>
</dbReference>
<comment type="pathway">
    <text evidence="7">Cell wall biogenesis; peptidoglycan biosynthesis.</text>
</comment>
<evidence type="ECO:0000256" key="5">
    <source>
        <dbReference type="ARBA" id="ARBA00022989"/>
    </source>
</evidence>
<dbReference type="GO" id="GO:0071555">
    <property type="term" value="P:cell wall organization"/>
    <property type="evidence" value="ECO:0007669"/>
    <property type="project" value="UniProtKB-KW"/>
</dbReference>
<dbReference type="HAMAP" id="MF_00038">
    <property type="entry name" value="MraY"/>
    <property type="match status" value="1"/>
</dbReference>
<keyword evidence="7" id="KW-0132">Cell division</keyword>
<organism evidence="10 11">
    <name type="scientific">Vescimonas coprocola</name>
    <dbReference type="NCBI Taxonomy" id="2714355"/>
    <lineage>
        <taxon>Bacteria</taxon>
        <taxon>Bacillati</taxon>
        <taxon>Bacillota</taxon>
        <taxon>Clostridia</taxon>
        <taxon>Eubacteriales</taxon>
        <taxon>Oscillospiraceae</taxon>
        <taxon>Vescimonas</taxon>
    </lineage>
</organism>
<dbReference type="PROSITE" id="PS01347">
    <property type="entry name" value="MRAY_1"/>
    <property type="match status" value="1"/>
</dbReference>
<feature type="transmembrane region" description="Helical" evidence="7">
    <location>
        <begin position="76"/>
        <end position="95"/>
    </location>
</feature>
<dbReference type="EMBL" id="AP023418">
    <property type="protein sequence ID" value="BCK80741.1"/>
    <property type="molecule type" value="Genomic_DNA"/>
</dbReference>
<dbReference type="InterPro" id="IPR003524">
    <property type="entry name" value="PNAcMuramoyl-5peptid_Trfase"/>
</dbReference>
<evidence type="ECO:0000256" key="2">
    <source>
        <dbReference type="ARBA" id="ARBA00005583"/>
    </source>
</evidence>
<dbReference type="PANTHER" id="PTHR22926">
    <property type="entry name" value="PHOSPHO-N-ACETYLMURAMOYL-PENTAPEPTIDE-TRANSFERASE"/>
    <property type="match status" value="1"/>
</dbReference>
<feature type="transmembrane region" description="Helical" evidence="7">
    <location>
        <begin position="152"/>
        <end position="172"/>
    </location>
</feature>
<keyword evidence="5 7" id="KW-1133">Transmembrane helix</keyword>
<comment type="cofactor">
    <cofactor evidence="7 9">
        <name>Mg(2+)</name>
        <dbReference type="ChEBI" id="CHEBI:18420"/>
    </cofactor>
</comment>
<keyword evidence="6 7" id="KW-0472">Membrane</keyword>
<comment type="similarity">
    <text evidence="2 7">Belongs to the glycosyltransferase 4 family. MraY subfamily.</text>
</comment>
<feature type="transmembrane region" description="Helical" evidence="7">
    <location>
        <begin position="228"/>
        <end position="248"/>
    </location>
</feature>
<comment type="catalytic activity">
    <reaction evidence="7">
        <text>UDP-N-acetyl-alpha-D-muramoyl-L-alanyl-gamma-D-glutamyl-meso-2,6-diaminopimeloyl-D-alanyl-D-alanine + di-trans,octa-cis-undecaprenyl phosphate = di-trans,octa-cis-undecaprenyl diphospho-N-acetyl-alpha-D-muramoyl-L-alanyl-D-glutamyl-meso-2,6-diaminopimeloyl-D-alanyl-D-alanine + UMP</text>
        <dbReference type="Rhea" id="RHEA:28386"/>
        <dbReference type="ChEBI" id="CHEBI:57865"/>
        <dbReference type="ChEBI" id="CHEBI:60392"/>
        <dbReference type="ChEBI" id="CHEBI:61386"/>
        <dbReference type="ChEBI" id="CHEBI:61387"/>
        <dbReference type="EC" id="2.7.8.13"/>
    </reaction>
</comment>
<dbReference type="InterPro" id="IPR018480">
    <property type="entry name" value="PNAcMuramoyl-5peptid_Trfase_CS"/>
</dbReference>
<proteinExistence type="inferred from homology"/>
<dbReference type="GO" id="GO:0005886">
    <property type="term" value="C:plasma membrane"/>
    <property type="evidence" value="ECO:0007669"/>
    <property type="project" value="UniProtKB-SubCell"/>
</dbReference>
<dbReference type="Proteomes" id="UP000681035">
    <property type="component" value="Chromosome"/>
</dbReference>
<accession>A0A810Q5N8</accession>
<feature type="transmembrane region" description="Helical" evidence="7">
    <location>
        <begin position="47"/>
        <end position="70"/>
    </location>
</feature>
<keyword evidence="7 9" id="KW-0479">Metal-binding</keyword>
<evidence type="ECO:0000256" key="9">
    <source>
        <dbReference type="PIRSR" id="PIRSR600715-1"/>
    </source>
</evidence>
<feature type="binding site" evidence="9">
    <location>
        <position position="232"/>
    </location>
    <ligand>
        <name>Mg(2+)</name>
        <dbReference type="ChEBI" id="CHEBI:18420"/>
    </ligand>
</feature>
<dbReference type="GO" id="GO:0051301">
    <property type="term" value="P:cell division"/>
    <property type="evidence" value="ECO:0007669"/>
    <property type="project" value="UniProtKB-KW"/>
</dbReference>